<keyword evidence="3" id="KW-0548">Nucleotidyltransferase</keyword>
<dbReference type="Proteomes" id="UP001477443">
    <property type="component" value="Chromosome"/>
</dbReference>
<dbReference type="InterPro" id="IPR043502">
    <property type="entry name" value="DNA/RNA_pol_sf"/>
</dbReference>
<gene>
    <name evidence="3" type="ORF">WG617_00770</name>
</gene>
<dbReference type="EMBL" id="CP148067">
    <property type="protein sequence ID" value="WXL29173.1"/>
    <property type="molecule type" value="Genomic_DNA"/>
</dbReference>
<reference evidence="3" key="1">
    <citation type="submission" date="2024-03" db="EMBL/GenBank/DDBJ databases">
        <title>Complete genome sequence of Mycoplasma felifaucium Z921 isolated from the trachea of a cheetah.</title>
        <authorList>
            <person name="Spergser J."/>
        </authorList>
    </citation>
    <scope>NUCLEOTIDE SEQUENCE [LARGE SCALE GENOMIC DNA]</scope>
    <source>
        <strain evidence="3">Z921</strain>
    </source>
</reference>
<dbReference type="CDD" id="cd03586">
    <property type="entry name" value="PolY_Pol_IV_kappa"/>
    <property type="match status" value="1"/>
</dbReference>
<organism evidence="3 4">
    <name type="scientific">Mycoplasmopsis felifaucium</name>
    <dbReference type="NCBI Taxonomy" id="35768"/>
    <lineage>
        <taxon>Bacteria</taxon>
        <taxon>Bacillati</taxon>
        <taxon>Mycoplasmatota</taxon>
        <taxon>Mycoplasmoidales</taxon>
        <taxon>Metamycoplasmataceae</taxon>
        <taxon>Mycoplasmopsis</taxon>
    </lineage>
</organism>
<dbReference type="InterPro" id="IPR017961">
    <property type="entry name" value="DNA_pol_Y-fam_little_finger"/>
</dbReference>
<evidence type="ECO:0000313" key="4">
    <source>
        <dbReference type="Proteomes" id="UP001477443"/>
    </source>
</evidence>
<keyword evidence="3" id="KW-0808">Transferase</keyword>
<sequence length="415" mass="47847">MKNNKIIFHIDFDSYFASAHRSINPNLKNKPIAIAHNHSVAICSSVSYELKRKKVKVGQPKYMAERIEPKTIFIEPDFNLYISLSNQVFEYISKIYTKNIEVYSIDECWLDVSDLVGNKNPLPIAFEIQQAILDFFNLPVSIGISHTKWMAKMATDINKPFGLTYIDTFDDVVKYIHILPIKDYFGIGESTSKKLQKLNINTIGDLASKNSNDVELYKIFRDRTASYILDANGEGNDKLDYQHNDLKGIGNEVTFAGLELDARADIYQILKNLSFKVAKRAQNRNMLAKTVSIVIRKVNGNWFSKQNVLNYPTNDENKIYDFAVNLFEKSWNETPIKGIGVRLNNLENEFESFKQLTIFEKSDDSKECKINNIIKEVNIKLKQKALKTGYQYSREKVKKNIQSRYIQDDLVRKGE</sequence>
<dbReference type="EC" id="2.7.7.7" evidence="3"/>
<dbReference type="Pfam" id="PF11799">
    <property type="entry name" value="IMS_C"/>
    <property type="match status" value="1"/>
</dbReference>
<feature type="domain" description="UmuC" evidence="2">
    <location>
        <begin position="7"/>
        <end position="188"/>
    </location>
</feature>
<dbReference type="InterPro" id="IPR036775">
    <property type="entry name" value="DNA_pol_Y-fam_lit_finger_sf"/>
</dbReference>
<dbReference type="InterPro" id="IPR022880">
    <property type="entry name" value="DNApol_IV"/>
</dbReference>
<dbReference type="PROSITE" id="PS50173">
    <property type="entry name" value="UMUC"/>
    <property type="match status" value="1"/>
</dbReference>
<comment type="similarity">
    <text evidence="1">Belongs to the DNA polymerase type-Y family.</text>
</comment>
<dbReference type="PANTHER" id="PTHR11076:SF33">
    <property type="entry name" value="DNA POLYMERASE KAPPA"/>
    <property type="match status" value="1"/>
</dbReference>
<protein>
    <submittedName>
        <fullName evidence="3">DNA polymerase IV</fullName>
        <ecNumber evidence="3">2.7.7.7</ecNumber>
    </submittedName>
</protein>
<dbReference type="Gene3D" id="1.10.150.20">
    <property type="entry name" value="5' to 3' exonuclease, C-terminal subdomain"/>
    <property type="match status" value="1"/>
</dbReference>
<dbReference type="Gene3D" id="3.40.1170.60">
    <property type="match status" value="1"/>
</dbReference>
<dbReference type="InterPro" id="IPR001126">
    <property type="entry name" value="UmuC"/>
</dbReference>
<dbReference type="Gene3D" id="3.30.70.270">
    <property type="match status" value="1"/>
</dbReference>
<dbReference type="Pfam" id="PF00817">
    <property type="entry name" value="IMS"/>
    <property type="match status" value="1"/>
</dbReference>
<evidence type="ECO:0000259" key="2">
    <source>
        <dbReference type="PROSITE" id="PS50173"/>
    </source>
</evidence>
<dbReference type="InterPro" id="IPR050116">
    <property type="entry name" value="DNA_polymerase-Y"/>
</dbReference>
<evidence type="ECO:0000313" key="3">
    <source>
        <dbReference type="EMBL" id="WXL29173.1"/>
    </source>
</evidence>
<proteinExistence type="inferred from homology"/>
<keyword evidence="4" id="KW-1185">Reference proteome</keyword>
<dbReference type="InterPro" id="IPR043128">
    <property type="entry name" value="Rev_trsase/Diguanyl_cyclase"/>
</dbReference>
<dbReference type="SUPFAM" id="SSF56672">
    <property type="entry name" value="DNA/RNA polymerases"/>
    <property type="match status" value="1"/>
</dbReference>
<evidence type="ECO:0000256" key="1">
    <source>
        <dbReference type="ARBA" id="ARBA00010945"/>
    </source>
</evidence>
<dbReference type="PANTHER" id="PTHR11076">
    <property type="entry name" value="DNA REPAIR POLYMERASE UMUC / TRANSFERASE FAMILY MEMBER"/>
    <property type="match status" value="1"/>
</dbReference>
<name>A0ABZ2RQ71_9BACT</name>
<accession>A0ABZ2RQ71</accession>
<dbReference type="GO" id="GO:0003887">
    <property type="term" value="F:DNA-directed DNA polymerase activity"/>
    <property type="evidence" value="ECO:0007669"/>
    <property type="project" value="UniProtKB-EC"/>
</dbReference>
<dbReference type="RefSeq" id="WP_338822783.1">
    <property type="nucleotide sequence ID" value="NZ_CP148067.1"/>
</dbReference>
<dbReference type="SUPFAM" id="SSF100879">
    <property type="entry name" value="Lesion bypass DNA polymerase (Y-family), little finger domain"/>
    <property type="match status" value="1"/>
</dbReference>
<dbReference type="Gene3D" id="3.30.1490.100">
    <property type="entry name" value="DNA polymerase, Y-family, little finger domain"/>
    <property type="match status" value="1"/>
</dbReference>